<proteinExistence type="predicted"/>
<name>A0A8S4QJY9_9NEOP</name>
<evidence type="ECO:0000313" key="3">
    <source>
        <dbReference type="Proteomes" id="UP000838756"/>
    </source>
</evidence>
<keyword evidence="1" id="KW-0812">Transmembrane</keyword>
<dbReference type="InterPro" id="IPR027417">
    <property type="entry name" value="P-loop_NTPase"/>
</dbReference>
<sequence length="114" mass="12971">MRTGQLAGYGLMIVVLFISRVGRTARAGRSGMAVSLITPYDILRLGEIEEQIKTKLSEYKIDDDEAVKVFTTVSVTRREQEAQLDNEEFEQRKRNYKIKRWIMAGVDPDAMEAG</sequence>
<dbReference type="AlphaFoldDB" id="A0A8S4QJY9"/>
<protein>
    <submittedName>
        <fullName evidence="2">Jg2100 protein</fullName>
    </submittedName>
</protein>
<reference evidence="2" key="1">
    <citation type="submission" date="2022-03" db="EMBL/GenBank/DDBJ databases">
        <authorList>
            <person name="Lindestad O."/>
        </authorList>
    </citation>
    <scope>NUCLEOTIDE SEQUENCE</scope>
</reference>
<accession>A0A8S4QJY9</accession>
<comment type="caution">
    <text evidence="2">The sequence shown here is derived from an EMBL/GenBank/DDBJ whole genome shotgun (WGS) entry which is preliminary data.</text>
</comment>
<keyword evidence="1" id="KW-0472">Membrane</keyword>
<evidence type="ECO:0000313" key="2">
    <source>
        <dbReference type="EMBL" id="CAH2210904.1"/>
    </source>
</evidence>
<evidence type="ECO:0000256" key="1">
    <source>
        <dbReference type="SAM" id="Phobius"/>
    </source>
</evidence>
<dbReference type="OrthoDB" id="10261904at2759"/>
<feature type="transmembrane region" description="Helical" evidence="1">
    <location>
        <begin position="6"/>
        <end position="22"/>
    </location>
</feature>
<dbReference type="Proteomes" id="UP000838756">
    <property type="component" value="Unassembled WGS sequence"/>
</dbReference>
<keyword evidence="1" id="KW-1133">Transmembrane helix</keyword>
<organism evidence="2 3">
    <name type="scientific">Pararge aegeria aegeria</name>
    <dbReference type="NCBI Taxonomy" id="348720"/>
    <lineage>
        <taxon>Eukaryota</taxon>
        <taxon>Metazoa</taxon>
        <taxon>Ecdysozoa</taxon>
        <taxon>Arthropoda</taxon>
        <taxon>Hexapoda</taxon>
        <taxon>Insecta</taxon>
        <taxon>Pterygota</taxon>
        <taxon>Neoptera</taxon>
        <taxon>Endopterygota</taxon>
        <taxon>Lepidoptera</taxon>
        <taxon>Glossata</taxon>
        <taxon>Ditrysia</taxon>
        <taxon>Papilionoidea</taxon>
        <taxon>Nymphalidae</taxon>
        <taxon>Satyrinae</taxon>
        <taxon>Satyrini</taxon>
        <taxon>Parargina</taxon>
        <taxon>Pararge</taxon>
    </lineage>
</organism>
<dbReference type="EMBL" id="CAKXAJ010008584">
    <property type="protein sequence ID" value="CAH2210904.1"/>
    <property type="molecule type" value="Genomic_DNA"/>
</dbReference>
<dbReference type="Gene3D" id="3.40.50.300">
    <property type="entry name" value="P-loop containing nucleotide triphosphate hydrolases"/>
    <property type="match status" value="1"/>
</dbReference>
<gene>
    <name evidence="2" type="primary">jg2100</name>
    <name evidence="2" type="ORF">PAEG_LOCUS2761</name>
</gene>
<keyword evidence="3" id="KW-1185">Reference proteome</keyword>
<dbReference type="SUPFAM" id="SSF52540">
    <property type="entry name" value="P-loop containing nucleoside triphosphate hydrolases"/>
    <property type="match status" value="1"/>
</dbReference>